<dbReference type="GO" id="GO:0006355">
    <property type="term" value="P:regulation of DNA-templated transcription"/>
    <property type="evidence" value="ECO:0007669"/>
    <property type="project" value="InterPro"/>
</dbReference>
<dbReference type="Pfam" id="PF00072">
    <property type="entry name" value="Response_reg"/>
    <property type="match status" value="1"/>
</dbReference>
<protein>
    <submittedName>
        <fullName evidence="10">DNA-binding response OmpR family regulator</fullName>
    </submittedName>
</protein>
<dbReference type="Pfam" id="PF00486">
    <property type="entry name" value="Trans_reg_C"/>
    <property type="match status" value="1"/>
</dbReference>
<evidence type="ECO:0000256" key="2">
    <source>
        <dbReference type="ARBA" id="ARBA00023012"/>
    </source>
</evidence>
<reference evidence="10" key="1">
    <citation type="submission" date="2020-08" db="EMBL/GenBank/DDBJ databases">
        <title>Sequencing the genomes of 1000 actinobacteria strains.</title>
        <authorList>
            <person name="Klenk H.-P."/>
        </authorList>
    </citation>
    <scope>NUCLEOTIDE SEQUENCE</scope>
    <source>
        <strain evidence="10">DSM 10695</strain>
    </source>
</reference>
<evidence type="ECO:0000256" key="3">
    <source>
        <dbReference type="ARBA" id="ARBA00023015"/>
    </source>
</evidence>
<dbReference type="PANTHER" id="PTHR48111">
    <property type="entry name" value="REGULATOR OF RPOS"/>
    <property type="match status" value="1"/>
</dbReference>
<comment type="caution">
    <text evidence="10">The sequence shown here is derived from an EMBL/GenBank/DDBJ whole genome shotgun (WGS) entry which is preliminary data.</text>
</comment>
<evidence type="ECO:0000256" key="4">
    <source>
        <dbReference type="ARBA" id="ARBA00023125"/>
    </source>
</evidence>
<dbReference type="GO" id="GO:0032993">
    <property type="term" value="C:protein-DNA complex"/>
    <property type="evidence" value="ECO:0007669"/>
    <property type="project" value="TreeGrafter"/>
</dbReference>
<proteinExistence type="predicted"/>
<keyword evidence="5" id="KW-0804">Transcription</keyword>
<dbReference type="SMART" id="SM00862">
    <property type="entry name" value="Trans_reg_C"/>
    <property type="match status" value="1"/>
</dbReference>
<dbReference type="Gene3D" id="1.10.10.10">
    <property type="entry name" value="Winged helix-like DNA-binding domain superfamily/Winged helix DNA-binding domain"/>
    <property type="match status" value="1"/>
</dbReference>
<feature type="domain" description="Response regulatory" evidence="8">
    <location>
        <begin position="11"/>
        <end position="124"/>
    </location>
</feature>
<dbReference type="GO" id="GO:0000156">
    <property type="term" value="F:phosphorelay response regulator activity"/>
    <property type="evidence" value="ECO:0007669"/>
    <property type="project" value="TreeGrafter"/>
</dbReference>
<sequence>MDDAARTTNPRALIVDDEPQILMIMRFALETAGFDIVEANDGAKAWSAFTSATFDLVLLDLMIPTIGGVSLAQRIRAVSDVPIMMITALSEESDRIRGLEAGADDYITKPFSPKELSLRAKALVRRWRGRENEVLVNGGLLIDMRENRIELGGRILEMPDTETRFVIALARHLGQPVSYRTLLNEVWATHDAAGAKDMIKMTAYRARQGLGEHGRTYIRSVRSVGYTMPRLHEER</sequence>
<keyword evidence="4 7" id="KW-0238">DNA-binding</keyword>
<dbReference type="EMBL" id="JACHMK010000001">
    <property type="protein sequence ID" value="MBB6334230.1"/>
    <property type="molecule type" value="Genomic_DNA"/>
</dbReference>
<dbReference type="PROSITE" id="PS50110">
    <property type="entry name" value="RESPONSE_REGULATORY"/>
    <property type="match status" value="1"/>
</dbReference>
<dbReference type="GO" id="GO:0005829">
    <property type="term" value="C:cytosol"/>
    <property type="evidence" value="ECO:0007669"/>
    <property type="project" value="TreeGrafter"/>
</dbReference>
<dbReference type="RefSeq" id="WP_343058728.1">
    <property type="nucleotide sequence ID" value="NZ_JACHMK010000001.1"/>
</dbReference>
<dbReference type="Proteomes" id="UP000617426">
    <property type="component" value="Unassembled WGS sequence"/>
</dbReference>
<dbReference type="GO" id="GO:0000976">
    <property type="term" value="F:transcription cis-regulatory region binding"/>
    <property type="evidence" value="ECO:0007669"/>
    <property type="project" value="TreeGrafter"/>
</dbReference>
<keyword evidence="2" id="KW-0902">Two-component regulatory system</keyword>
<evidence type="ECO:0000256" key="6">
    <source>
        <dbReference type="PROSITE-ProRule" id="PRU00169"/>
    </source>
</evidence>
<keyword evidence="1 6" id="KW-0597">Phosphoprotein</keyword>
<keyword evidence="11" id="KW-1185">Reference proteome</keyword>
<dbReference type="PANTHER" id="PTHR48111:SF1">
    <property type="entry name" value="TWO-COMPONENT RESPONSE REGULATOR ORR33"/>
    <property type="match status" value="1"/>
</dbReference>
<evidence type="ECO:0000256" key="5">
    <source>
        <dbReference type="ARBA" id="ARBA00023163"/>
    </source>
</evidence>
<evidence type="ECO:0000256" key="1">
    <source>
        <dbReference type="ARBA" id="ARBA00022553"/>
    </source>
</evidence>
<evidence type="ECO:0000313" key="10">
    <source>
        <dbReference type="EMBL" id="MBB6334230.1"/>
    </source>
</evidence>
<feature type="modified residue" description="4-aspartylphosphate" evidence="6">
    <location>
        <position position="60"/>
    </location>
</feature>
<gene>
    <name evidence="10" type="ORF">HD592_000795</name>
</gene>
<accession>A0A923E466</accession>
<dbReference type="FunFam" id="3.40.50.2300:FF:000001">
    <property type="entry name" value="DNA-binding response regulator PhoB"/>
    <property type="match status" value="1"/>
</dbReference>
<dbReference type="PROSITE" id="PS51755">
    <property type="entry name" value="OMPR_PHOB"/>
    <property type="match status" value="1"/>
</dbReference>
<dbReference type="InterPro" id="IPR001867">
    <property type="entry name" value="OmpR/PhoB-type_DNA-bd"/>
</dbReference>
<dbReference type="CDD" id="cd17574">
    <property type="entry name" value="REC_OmpR"/>
    <property type="match status" value="1"/>
</dbReference>
<organism evidence="10 11">
    <name type="scientific">Schaalia hyovaginalis</name>
    <dbReference type="NCBI Taxonomy" id="29316"/>
    <lineage>
        <taxon>Bacteria</taxon>
        <taxon>Bacillati</taxon>
        <taxon>Actinomycetota</taxon>
        <taxon>Actinomycetes</taxon>
        <taxon>Actinomycetales</taxon>
        <taxon>Actinomycetaceae</taxon>
        <taxon>Schaalia</taxon>
    </lineage>
</organism>
<evidence type="ECO:0000256" key="7">
    <source>
        <dbReference type="PROSITE-ProRule" id="PRU01091"/>
    </source>
</evidence>
<dbReference type="InterPro" id="IPR036388">
    <property type="entry name" value="WH-like_DNA-bd_sf"/>
</dbReference>
<dbReference type="InterPro" id="IPR039420">
    <property type="entry name" value="WalR-like"/>
</dbReference>
<name>A0A923E466_9ACTO</name>
<dbReference type="InterPro" id="IPR011006">
    <property type="entry name" value="CheY-like_superfamily"/>
</dbReference>
<dbReference type="InterPro" id="IPR001789">
    <property type="entry name" value="Sig_transdc_resp-reg_receiver"/>
</dbReference>
<keyword evidence="3" id="KW-0805">Transcription regulation</keyword>
<feature type="domain" description="OmpR/PhoB-type" evidence="9">
    <location>
        <begin position="132"/>
        <end position="230"/>
    </location>
</feature>
<dbReference type="SUPFAM" id="SSF52172">
    <property type="entry name" value="CheY-like"/>
    <property type="match status" value="1"/>
</dbReference>
<evidence type="ECO:0000259" key="8">
    <source>
        <dbReference type="PROSITE" id="PS50110"/>
    </source>
</evidence>
<evidence type="ECO:0000313" key="11">
    <source>
        <dbReference type="Proteomes" id="UP000617426"/>
    </source>
</evidence>
<dbReference type="Gene3D" id="3.40.50.2300">
    <property type="match status" value="1"/>
</dbReference>
<dbReference type="SMART" id="SM00448">
    <property type="entry name" value="REC"/>
    <property type="match status" value="1"/>
</dbReference>
<feature type="DNA-binding region" description="OmpR/PhoB-type" evidence="7">
    <location>
        <begin position="132"/>
        <end position="230"/>
    </location>
</feature>
<dbReference type="AlphaFoldDB" id="A0A923E466"/>
<dbReference type="Gene3D" id="6.10.250.690">
    <property type="match status" value="1"/>
</dbReference>
<evidence type="ECO:0000259" key="9">
    <source>
        <dbReference type="PROSITE" id="PS51755"/>
    </source>
</evidence>